<dbReference type="Proteomes" id="UP000019666">
    <property type="component" value="Unassembled WGS sequence"/>
</dbReference>
<reference evidence="3 4" key="1">
    <citation type="submission" date="2013-02" db="EMBL/GenBank/DDBJ databases">
        <authorList>
            <person name="Fiebig A."/>
            <person name="Goeker M."/>
            <person name="Klenk H.-P.P."/>
        </authorList>
    </citation>
    <scope>NUCLEOTIDE SEQUENCE [LARGE SCALE GENOMIC DNA]</scope>
    <source>
        <strain evidence="3 4">DSM 19309</strain>
    </source>
</reference>
<dbReference type="GO" id="GO:0003700">
    <property type="term" value="F:DNA-binding transcription factor activity"/>
    <property type="evidence" value="ECO:0007669"/>
    <property type="project" value="InterPro"/>
</dbReference>
<dbReference type="AlphaFoldDB" id="A0A017HNZ8"/>
<gene>
    <name evidence="3" type="ORF">Rumeso_02151</name>
</gene>
<evidence type="ECO:0000313" key="4">
    <source>
        <dbReference type="Proteomes" id="UP000019666"/>
    </source>
</evidence>
<dbReference type="EMBL" id="AOSK01000054">
    <property type="protein sequence ID" value="EYD76227.1"/>
    <property type="molecule type" value="Genomic_DNA"/>
</dbReference>
<dbReference type="Pfam" id="PF13411">
    <property type="entry name" value="MerR_1"/>
    <property type="match status" value="1"/>
</dbReference>
<dbReference type="InterPro" id="IPR047057">
    <property type="entry name" value="MerR_fam"/>
</dbReference>
<keyword evidence="4" id="KW-1185">Reference proteome</keyword>
<organism evidence="3 4">
    <name type="scientific">Rubellimicrobium mesophilum DSM 19309</name>
    <dbReference type="NCBI Taxonomy" id="442562"/>
    <lineage>
        <taxon>Bacteria</taxon>
        <taxon>Pseudomonadati</taxon>
        <taxon>Pseudomonadota</taxon>
        <taxon>Alphaproteobacteria</taxon>
        <taxon>Rhodobacterales</taxon>
        <taxon>Roseobacteraceae</taxon>
        <taxon>Rubellimicrobium</taxon>
    </lineage>
</organism>
<dbReference type="HOGENOM" id="CLU_045945_1_0_5"/>
<name>A0A017HNZ8_9RHOB</name>
<dbReference type="STRING" id="442562.Rumeso_02151"/>
<dbReference type="InterPro" id="IPR000551">
    <property type="entry name" value="MerR-type_HTH_dom"/>
</dbReference>
<dbReference type="InterPro" id="IPR009061">
    <property type="entry name" value="DNA-bd_dom_put_sf"/>
</dbReference>
<dbReference type="Gene3D" id="1.10.1660.10">
    <property type="match status" value="1"/>
</dbReference>
<comment type="caution">
    <text evidence="3">The sequence shown here is derived from an EMBL/GenBank/DDBJ whole genome shotgun (WGS) entry which is preliminary data.</text>
</comment>
<sequence>MGKSPDAFRTISEVAAFLETPAHVLRFWESKFPQIKPVKRAGGRRYYRPDDIALLSGIKVLLHEQGMTIRGVQKLLKEKGPRHVATLSALPWEGTEEATEEAPVAVIVGPWPRAGEEEPADAEAGELDIDEESVGFTLEAECEPDPAPGPAPEATPVAAPVSEFLAGTLDRLRAPVRASGEGSLARLREALAGADRDRLRAEAARLAPLVRRLAELREGASPSR</sequence>
<dbReference type="CDD" id="cd04765">
    <property type="entry name" value="HTH_MlrA-like_sg2"/>
    <property type="match status" value="1"/>
</dbReference>
<dbReference type="PATRIC" id="fig|442562.3.peg.2122"/>
<dbReference type="SUPFAM" id="SSF46955">
    <property type="entry name" value="Putative DNA-binding domain"/>
    <property type="match status" value="1"/>
</dbReference>
<evidence type="ECO:0000256" key="1">
    <source>
        <dbReference type="ARBA" id="ARBA00023125"/>
    </source>
</evidence>
<dbReference type="PROSITE" id="PS50937">
    <property type="entry name" value="HTH_MERR_2"/>
    <property type="match status" value="1"/>
</dbReference>
<dbReference type="SMART" id="SM00422">
    <property type="entry name" value="HTH_MERR"/>
    <property type="match status" value="1"/>
</dbReference>
<dbReference type="PANTHER" id="PTHR30204">
    <property type="entry name" value="REDOX-CYCLING DRUG-SENSING TRANSCRIPTIONAL ACTIVATOR SOXR"/>
    <property type="match status" value="1"/>
</dbReference>
<evidence type="ECO:0000313" key="3">
    <source>
        <dbReference type="EMBL" id="EYD76227.1"/>
    </source>
</evidence>
<accession>A0A017HNZ8</accession>
<dbReference type="GO" id="GO:0003677">
    <property type="term" value="F:DNA binding"/>
    <property type="evidence" value="ECO:0007669"/>
    <property type="project" value="UniProtKB-KW"/>
</dbReference>
<keyword evidence="1" id="KW-0238">DNA-binding</keyword>
<proteinExistence type="predicted"/>
<feature type="domain" description="HTH merR-type" evidence="2">
    <location>
        <begin position="10"/>
        <end position="78"/>
    </location>
</feature>
<protein>
    <recommendedName>
        <fullName evidence="2">HTH merR-type domain-containing protein</fullName>
    </recommendedName>
</protein>
<dbReference type="PANTHER" id="PTHR30204:SF15">
    <property type="entry name" value="BLL5018 PROTEIN"/>
    <property type="match status" value="1"/>
</dbReference>
<evidence type="ECO:0000259" key="2">
    <source>
        <dbReference type="PROSITE" id="PS50937"/>
    </source>
</evidence>